<keyword evidence="2" id="KW-1133">Transmembrane helix</keyword>
<keyword evidence="5" id="KW-1185">Reference proteome</keyword>
<dbReference type="Gene3D" id="2.70.70.10">
    <property type="entry name" value="Glucose Permease (Domain IIA)"/>
    <property type="match status" value="1"/>
</dbReference>
<dbReference type="EMBL" id="QQAY01000007">
    <property type="protein sequence ID" value="RDI41611.1"/>
    <property type="molecule type" value="Genomic_DNA"/>
</dbReference>
<dbReference type="InterPro" id="IPR050570">
    <property type="entry name" value="Cell_wall_metabolism_enzyme"/>
</dbReference>
<dbReference type="GO" id="GO:0004222">
    <property type="term" value="F:metalloendopeptidase activity"/>
    <property type="evidence" value="ECO:0007669"/>
    <property type="project" value="TreeGrafter"/>
</dbReference>
<dbReference type="RefSeq" id="WP_114745948.1">
    <property type="nucleotide sequence ID" value="NZ_QQAY01000007.1"/>
</dbReference>
<feature type="domain" description="M23ase beta-sheet core" evidence="3">
    <location>
        <begin position="114"/>
        <end position="212"/>
    </location>
</feature>
<feature type="compositionally biased region" description="Polar residues" evidence="1">
    <location>
        <begin position="257"/>
        <end position="270"/>
    </location>
</feature>
<evidence type="ECO:0000259" key="3">
    <source>
        <dbReference type="Pfam" id="PF01551"/>
    </source>
</evidence>
<dbReference type="CDD" id="cd12797">
    <property type="entry name" value="M23_peptidase"/>
    <property type="match status" value="1"/>
</dbReference>
<dbReference type="InterPro" id="IPR016047">
    <property type="entry name" value="M23ase_b-sheet_dom"/>
</dbReference>
<dbReference type="Proteomes" id="UP000255326">
    <property type="component" value="Unassembled WGS sequence"/>
</dbReference>
<dbReference type="PANTHER" id="PTHR21666:SF291">
    <property type="entry name" value="STAGE II SPORULATION PROTEIN Q"/>
    <property type="match status" value="1"/>
</dbReference>
<dbReference type="SUPFAM" id="SSF51261">
    <property type="entry name" value="Duplicated hybrid motif"/>
    <property type="match status" value="1"/>
</dbReference>
<sequence>MREEEKKGPSQSFFKKRWVFPAMYLVSAALLISAILWYQAANNDVADPKGKTDEQATNNPYDNPSVEVNSAFENFAMPVVNPDAVVIEKQFYDKDASEEEQEAALVVYNNTYHPNRGIDIAMKDNKDFDVVASMSGTVTNVKEDSLLGNVIEIEHDNGVVTQYQSVKDFQVQVGDVVKQGQVIAKAGQSLYNEEAGTHVHFEIRNDNVPVNPVAFIGKSLSALEEKAKEDAKSKEDADKAKEDQSAGDQSSDDKTSGDQSGADQGTDQGTDNSQDNADQNSDDSNS</sequence>
<keyword evidence="2" id="KW-0812">Transmembrane</keyword>
<proteinExistence type="predicted"/>
<dbReference type="PANTHER" id="PTHR21666">
    <property type="entry name" value="PEPTIDASE-RELATED"/>
    <property type="match status" value="1"/>
</dbReference>
<dbReference type="Pfam" id="PF01551">
    <property type="entry name" value="Peptidase_M23"/>
    <property type="match status" value="1"/>
</dbReference>
<evidence type="ECO:0000313" key="4">
    <source>
        <dbReference type="EMBL" id="RDI41611.1"/>
    </source>
</evidence>
<name>A0A370GD25_9BACI</name>
<organism evidence="4 5">
    <name type="scientific">Falsibacillus pallidus</name>
    <dbReference type="NCBI Taxonomy" id="493781"/>
    <lineage>
        <taxon>Bacteria</taxon>
        <taxon>Bacillati</taxon>
        <taxon>Bacillota</taxon>
        <taxon>Bacilli</taxon>
        <taxon>Bacillales</taxon>
        <taxon>Bacillaceae</taxon>
        <taxon>Falsibacillus</taxon>
    </lineage>
</organism>
<feature type="region of interest" description="Disordered" evidence="1">
    <location>
        <begin position="226"/>
        <end position="286"/>
    </location>
</feature>
<reference evidence="4 5" key="1">
    <citation type="submission" date="2018-07" db="EMBL/GenBank/DDBJ databases">
        <title>Genomic Encyclopedia of Type Strains, Phase IV (KMG-IV): sequencing the most valuable type-strain genomes for metagenomic binning, comparative biology and taxonomic classification.</title>
        <authorList>
            <person name="Goeker M."/>
        </authorList>
    </citation>
    <scope>NUCLEOTIDE SEQUENCE [LARGE SCALE GENOMIC DNA]</scope>
    <source>
        <strain evidence="4 5">DSM 25281</strain>
    </source>
</reference>
<feature type="compositionally biased region" description="Basic and acidic residues" evidence="1">
    <location>
        <begin position="226"/>
        <end position="244"/>
    </location>
</feature>
<evidence type="ECO:0000256" key="2">
    <source>
        <dbReference type="SAM" id="Phobius"/>
    </source>
</evidence>
<gene>
    <name evidence="4" type="ORF">DFR59_10764</name>
</gene>
<keyword evidence="2" id="KW-0472">Membrane</keyword>
<protein>
    <submittedName>
        <fullName evidence="4">Stage II sporulation protein Q</fullName>
    </submittedName>
</protein>
<dbReference type="AlphaFoldDB" id="A0A370GD25"/>
<comment type="caution">
    <text evidence="4">The sequence shown here is derived from an EMBL/GenBank/DDBJ whole genome shotgun (WGS) entry which is preliminary data.</text>
</comment>
<dbReference type="InterPro" id="IPR011055">
    <property type="entry name" value="Dup_hybrid_motif"/>
</dbReference>
<feature type="transmembrane region" description="Helical" evidence="2">
    <location>
        <begin position="21"/>
        <end position="40"/>
    </location>
</feature>
<evidence type="ECO:0000256" key="1">
    <source>
        <dbReference type="SAM" id="MobiDB-lite"/>
    </source>
</evidence>
<feature type="compositionally biased region" description="Low complexity" evidence="1">
    <location>
        <begin position="271"/>
        <end position="286"/>
    </location>
</feature>
<dbReference type="OrthoDB" id="2050153at2"/>
<accession>A0A370GD25</accession>
<evidence type="ECO:0000313" key="5">
    <source>
        <dbReference type="Proteomes" id="UP000255326"/>
    </source>
</evidence>